<keyword evidence="1" id="KW-0732">Signal</keyword>
<evidence type="ECO:0000313" key="2">
    <source>
        <dbReference type="EMBL" id="KAI5066845.1"/>
    </source>
</evidence>
<accession>A0A9D4UFB5</accession>
<feature type="chain" id="PRO_5039424668" evidence="1">
    <location>
        <begin position="22"/>
        <end position="137"/>
    </location>
</feature>
<evidence type="ECO:0000313" key="3">
    <source>
        <dbReference type="Proteomes" id="UP000886520"/>
    </source>
</evidence>
<feature type="signal peptide" evidence="1">
    <location>
        <begin position="1"/>
        <end position="21"/>
    </location>
</feature>
<organism evidence="2 3">
    <name type="scientific">Adiantum capillus-veneris</name>
    <name type="common">Maidenhair fern</name>
    <dbReference type="NCBI Taxonomy" id="13818"/>
    <lineage>
        <taxon>Eukaryota</taxon>
        <taxon>Viridiplantae</taxon>
        <taxon>Streptophyta</taxon>
        <taxon>Embryophyta</taxon>
        <taxon>Tracheophyta</taxon>
        <taxon>Polypodiopsida</taxon>
        <taxon>Polypodiidae</taxon>
        <taxon>Polypodiales</taxon>
        <taxon>Pteridineae</taxon>
        <taxon>Pteridaceae</taxon>
        <taxon>Vittarioideae</taxon>
        <taxon>Adiantum</taxon>
    </lineage>
</organism>
<gene>
    <name evidence="2" type="ORF">GOP47_0017373</name>
</gene>
<protein>
    <submittedName>
        <fullName evidence="2">Uncharacterized protein</fullName>
    </submittedName>
</protein>
<dbReference type="OrthoDB" id="1988823at2759"/>
<dbReference type="Proteomes" id="UP000886520">
    <property type="component" value="Chromosome 17"/>
</dbReference>
<comment type="caution">
    <text evidence="2">The sequence shown here is derived from an EMBL/GenBank/DDBJ whole genome shotgun (WGS) entry which is preliminary data.</text>
</comment>
<dbReference type="AlphaFoldDB" id="A0A9D4UFB5"/>
<name>A0A9D4UFB5_ADICA</name>
<evidence type="ECO:0000256" key="1">
    <source>
        <dbReference type="SAM" id="SignalP"/>
    </source>
</evidence>
<sequence length="137" mass="15597">MVFVFLGTYLDFFWFKFAVVASSLECVCHDNSDSAKRLALQSSLVSPSKRTKQGRESDVLTQSLAPRKLKRRVLGDESMVRTWNKRIRHEIHPGGCEAASDSAAEEGEVIRGLKRKRPSDDVCTDRSLWKRLKEIKV</sequence>
<keyword evidence="3" id="KW-1185">Reference proteome</keyword>
<reference evidence="2" key="1">
    <citation type="submission" date="2021-01" db="EMBL/GenBank/DDBJ databases">
        <title>Adiantum capillus-veneris genome.</title>
        <authorList>
            <person name="Fang Y."/>
            <person name="Liao Q."/>
        </authorList>
    </citation>
    <scope>NUCLEOTIDE SEQUENCE</scope>
    <source>
        <strain evidence="2">H3</strain>
        <tissue evidence="2">Leaf</tissue>
    </source>
</reference>
<dbReference type="EMBL" id="JABFUD020000017">
    <property type="protein sequence ID" value="KAI5066845.1"/>
    <property type="molecule type" value="Genomic_DNA"/>
</dbReference>
<proteinExistence type="predicted"/>